<keyword evidence="2" id="KW-0949">S-adenosyl-L-methionine</keyword>
<accession>A0A653KY73</accession>
<evidence type="ECO:0000256" key="1">
    <source>
        <dbReference type="ARBA" id="ARBA00001966"/>
    </source>
</evidence>
<organism evidence="7 8">
    <name type="scientific">Aeromonas veronii</name>
    <dbReference type="NCBI Taxonomy" id="654"/>
    <lineage>
        <taxon>Bacteria</taxon>
        <taxon>Pseudomonadati</taxon>
        <taxon>Pseudomonadota</taxon>
        <taxon>Gammaproteobacteria</taxon>
        <taxon>Aeromonadales</taxon>
        <taxon>Aeromonadaceae</taxon>
        <taxon>Aeromonas</taxon>
    </lineage>
</organism>
<dbReference type="InterPro" id="IPR006638">
    <property type="entry name" value="Elp3/MiaA/NifB-like_rSAM"/>
</dbReference>
<dbReference type="Proteomes" id="UP000439123">
    <property type="component" value="Unassembled WGS sequence"/>
</dbReference>
<dbReference type="Gene3D" id="3.20.20.70">
    <property type="entry name" value="Aldolase class I"/>
    <property type="match status" value="1"/>
</dbReference>
<dbReference type="SFLD" id="SFLDF00311">
    <property type="entry name" value="heme_degradation_proteins_(Hut"/>
    <property type="match status" value="1"/>
</dbReference>
<dbReference type="Pfam" id="PF04055">
    <property type="entry name" value="Radical_SAM"/>
    <property type="match status" value="1"/>
</dbReference>
<dbReference type="GO" id="GO:0005737">
    <property type="term" value="C:cytoplasm"/>
    <property type="evidence" value="ECO:0007669"/>
    <property type="project" value="TreeGrafter"/>
</dbReference>
<dbReference type="AlphaFoldDB" id="A0A653KY73"/>
<dbReference type="PANTHER" id="PTHR13932:SF9">
    <property type="entry name" value="COPROPORPHYRINOGEN III OXIDASE"/>
    <property type="match status" value="1"/>
</dbReference>
<feature type="domain" description="Radical SAM core" evidence="6">
    <location>
        <begin position="84"/>
        <end position="314"/>
    </location>
</feature>
<dbReference type="SUPFAM" id="SSF102114">
    <property type="entry name" value="Radical SAM enzymes"/>
    <property type="match status" value="1"/>
</dbReference>
<dbReference type="EMBL" id="CABWLC010000007">
    <property type="protein sequence ID" value="VXA83489.1"/>
    <property type="molecule type" value="Genomic_DNA"/>
</dbReference>
<gene>
    <name evidence="7" type="ORF">AERO8C_150214</name>
</gene>
<reference evidence="7 8" key="1">
    <citation type="submission" date="2019-10" db="EMBL/GenBank/DDBJ databases">
        <authorList>
            <person name="Karimi E."/>
        </authorList>
    </citation>
    <scope>NUCLEOTIDE SEQUENCE [LARGE SCALE GENOMIC DNA]</scope>
    <source>
        <strain evidence="7">Aeromonas sp. 8C</strain>
    </source>
</reference>
<keyword evidence="4" id="KW-0408">Iron</keyword>
<proteinExistence type="predicted"/>
<dbReference type="SFLD" id="SFLDG01065">
    <property type="entry name" value="anaerobic_coproporphyrinogen-I"/>
    <property type="match status" value="1"/>
</dbReference>
<dbReference type="InterPro" id="IPR058240">
    <property type="entry name" value="rSAM_sf"/>
</dbReference>
<dbReference type="InterPro" id="IPR034505">
    <property type="entry name" value="Coproporphyrinogen-III_oxidase"/>
</dbReference>
<evidence type="ECO:0000259" key="6">
    <source>
        <dbReference type="PROSITE" id="PS51918"/>
    </source>
</evidence>
<evidence type="ECO:0000256" key="5">
    <source>
        <dbReference type="ARBA" id="ARBA00023014"/>
    </source>
</evidence>
<dbReference type="SFLD" id="SFLDS00029">
    <property type="entry name" value="Radical_SAM"/>
    <property type="match status" value="1"/>
</dbReference>
<dbReference type="GO" id="GO:0051539">
    <property type="term" value="F:4 iron, 4 sulfur cluster binding"/>
    <property type="evidence" value="ECO:0007669"/>
    <property type="project" value="TreeGrafter"/>
</dbReference>
<evidence type="ECO:0000313" key="7">
    <source>
        <dbReference type="EMBL" id="VXA83489.1"/>
    </source>
</evidence>
<keyword evidence="3" id="KW-0479">Metal-binding</keyword>
<dbReference type="PROSITE" id="PS51918">
    <property type="entry name" value="RADICAL_SAM"/>
    <property type="match status" value="1"/>
</dbReference>
<evidence type="ECO:0000313" key="8">
    <source>
        <dbReference type="Proteomes" id="UP000439123"/>
    </source>
</evidence>
<dbReference type="InterPro" id="IPR013785">
    <property type="entry name" value="Aldolase_TIM"/>
</dbReference>
<evidence type="ECO:0000256" key="4">
    <source>
        <dbReference type="ARBA" id="ARBA00023004"/>
    </source>
</evidence>
<dbReference type="NCBIfam" id="TIGR04107">
    <property type="entry name" value="rSAM_HutW"/>
    <property type="match status" value="1"/>
</dbReference>
<dbReference type="GO" id="GO:0006779">
    <property type="term" value="P:porphyrin-containing compound biosynthetic process"/>
    <property type="evidence" value="ECO:0007669"/>
    <property type="project" value="TreeGrafter"/>
</dbReference>
<dbReference type="GO" id="GO:0046872">
    <property type="term" value="F:metal ion binding"/>
    <property type="evidence" value="ECO:0007669"/>
    <property type="project" value="UniProtKB-KW"/>
</dbReference>
<dbReference type="PANTHER" id="PTHR13932">
    <property type="entry name" value="COPROPORPHYRINIGEN III OXIDASE"/>
    <property type="match status" value="1"/>
</dbReference>
<evidence type="ECO:0000256" key="3">
    <source>
        <dbReference type="ARBA" id="ARBA00022723"/>
    </source>
</evidence>
<keyword evidence="5" id="KW-0411">Iron-sulfur</keyword>
<sequence length="487" mass="53517">MPFERGAAPRVDPEQIASNDNRYHCHYLLIIVTIMNLTPSMTGIATPDPLKFAFSAKTSAHASRGGMRPFPLDEAGWQSWWQRESEAEERALYIHIPFCRKRCSFCNFFENGANPARINRYVNALCASLAQAADTPLAQSMPFSAVYVGGGTPTDMSADELAMLAAVIRRFPLAADAEVTLEGRLNGFDDEKWQVALAGGFNRFSFGVQSFDTRVRQQAARFDDRETLLTRLGELTRDDAAVIVADLIFGLPGQDDVVWQQDIRDVMASGVHGVDLYQLIAMQGTNLERAQEKGTLDWLADGQQRAAMYAYGGAQLEAHGWERLSCSHWRRSPAEQSRYNQMAKRGAEILPFGAGAGGSILGHGLMYGRDLAPWHDALASGKRAPGMVMGRNPNARMDGLLRGALDSGVLALDRLPAPLLTHLMPLFAAWQQHGLAEIENARLQLTLAGRFWNVNMQAGLFEFLQHNPLDGSAPPSHGTAAVRHSLV</sequence>
<dbReference type="GO" id="GO:0003824">
    <property type="term" value="F:catalytic activity"/>
    <property type="evidence" value="ECO:0007669"/>
    <property type="project" value="InterPro"/>
</dbReference>
<dbReference type="CDD" id="cd01335">
    <property type="entry name" value="Radical_SAM"/>
    <property type="match status" value="1"/>
</dbReference>
<protein>
    <submittedName>
        <fullName evidence="7">Oxygen-independent coproporphyrinogen-3 oxidase</fullName>
    </submittedName>
</protein>
<dbReference type="SMART" id="SM00729">
    <property type="entry name" value="Elp3"/>
    <property type="match status" value="1"/>
</dbReference>
<evidence type="ECO:0000256" key="2">
    <source>
        <dbReference type="ARBA" id="ARBA00022691"/>
    </source>
</evidence>
<dbReference type="InterPro" id="IPR007197">
    <property type="entry name" value="rSAM"/>
</dbReference>
<dbReference type="InterPro" id="IPR026332">
    <property type="entry name" value="HutW"/>
</dbReference>
<name>A0A653KY73_AERVE</name>
<comment type="cofactor">
    <cofactor evidence="1">
        <name>[4Fe-4S] cluster</name>
        <dbReference type="ChEBI" id="CHEBI:49883"/>
    </cofactor>
</comment>